<feature type="compositionally biased region" description="Polar residues" evidence="8">
    <location>
        <begin position="849"/>
        <end position="859"/>
    </location>
</feature>
<dbReference type="GO" id="GO:0007173">
    <property type="term" value="P:epidermal growth factor receptor signaling pathway"/>
    <property type="evidence" value="ECO:0007669"/>
    <property type="project" value="TreeGrafter"/>
</dbReference>
<evidence type="ECO:0000256" key="4">
    <source>
        <dbReference type="ARBA" id="ARBA00023157"/>
    </source>
</evidence>
<evidence type="ECO:0000256" key="9">
    <source>
        <dbReference type="SAM" id="Phobius"/>
    </source>
</evidence>
<evidence type="ECO:0000256" key="6">
    <source>
        <dbReference type="PROSITE-ProRule" id="PRU00076"/>
    </source>
</evidence>
<keyword evidence="1 6" id="KW-0245">EGF-like domain</keyword>
<dbReference type="InterPro" id="IPR001881">
    <property type="entry name" value="EGF-like_Ca-bd_dom"/>
</dbReference>
<evidence type="ECO:0000256" key="5">
    <source>
        <dbReference type="ARBA" id="ARBA00023180"/>
    </source>
</evidence>
<keyword evidence="9" id="KW-1133">Transmembrane helix</keyword>
<dbReference type="SUPFAM" id="SSF63825">
    <property type="entry name" value="YWTD domain"/>
    <property type="match status" value="1"/>
</dbReference>
<feature type="disulfide bond" evidence="6">
    <location>
        <begin position="670"/>
        <end position="687"/>
    </location>
</feature>
<sequence>MTPSIQRSDVTGQTKTTLIKIAEKLVALSIDREEKSLFWVQFGLQGESAIASCDYDGNVLHIIDQPLSLAEKGICQCSEGFALNKQGTHCEDVNECARWNHGCSLGCENIPGSYFCSCPKGYALLPDRKTCGEGSSLQEDGQACTGCLSADRGGCSQLCTPVTPARWQCGCLPGYQLHQDGKRCIATGPPQYLLVANFDNVRQIDPDGSGDQTVVEEPRGAIIALDYDPVQQNVYFASTSQKTIESVNLNSGSRDILVSDGLDSPEGLAIDWIHRRMYWTDTSQSTIDCSNLVGLNRETIVSKGLEKPRGIAVHPLAKKLFWTDIGAVPVVESSSLKGKHRVVIASTNLVSPSGLTIDFPEDRLFWCDQSTGLVETAALDGSDRQVLVENQARPFDLAVFEDRLWISDREHQQLRSVHKRTGRKLQRIHANMVQPASIVVVHPLAKPGADVCLHLNGGCAQVCKSKLGLAHCSCLPRYILSSDGKSCLPEDATNGTAESGDSESSDLTSLKNKTFNDEGTPLTPELSADRAQDDLDSEEDNDPTRFTDKMVSDQHECYSLRCDVNAECLLSAGSPTCLCLEGFTGDGQVCADIDECKQETHKCDKNAECQNAMGNYLCKCQAGYYGNGKTCQELETTTPWLMTGSPADVTTGHHNSNSVESCPSSHESYCLYQGVCVYFPEMEAYACNCAPGYMGERCQFSDLEWWELQQAEEEKRRNVVIAACMVLLVSLLSIAACATYCYGTRKFFHKQHSVDNVSETSVTDESMSETTTTSMPRFYIVAENGMMGKIIPAMGCPRRAVCPSCSSETGDNPVSEGSGTLSQHNRGYECSMVSAVAMETTHPHVHHSNGASFASSLTPPSQPGGQLMRAKEGISYPLKGFAMILQVSVCSLQLLSRTE</sequence>
<dbReference type="GO" id="GO:0042813">
    <property type="term" value="F:Wnt receptor activity"/>
    <property type="evidence" value="ECO:0007669"/>
    <property type="project" value="TreeGrafter"/>
</dbReference>
<evidence type="ECO:0000313" key="12">
    <source>
        <dbReference type="Proteomes" id="UP001219934"/>
    </source>
</evidence>
<dbReference type="SMART" id="SM00181">
    <property type="entry name" value="EGF"/>
    <property type="match status" value="6"/>
</dbReference>
<feature type="repeat" description="LDL-receptor class B" evidence="7">
    <location>
        <begin position="318"/>
        <end position="361"/>
    </location>
</feature>
<dbReference type="GO" id="GO:0005886">
    <property type="term" value="C:plasma membrane"/>
    <property type="evidence" value="ECO:0007669"/>
    <property type="project" value="TreeGrafter"/>
</dbReference>
<dbReference type="SUPFAM" id="SSF57196">
    <property type="entry name" value="EGF/Laminin"/>
    <property type="match status" value="2"/>
</dbReference>
<dbReference type="FunFam" id="2.10.25.10:FF:000038">
    <property type="entry name" value="Fibrillin 2"/>
    <property type="match status" value="1"/>
</dbReference>
<gene>
    <name evidence="11" type="ORF">JOQ06_023884</name>
</gene>
<evidence type="ECO:0000256" key="2">
    <source>
        <dbReference type="ARBA" id="ARBA00022729"/>
    </source>
</evidence>
<dbReference type="InterPro" id="IPR050778">
    <property type="entry name" value="Cueball_EGF_LRP_Nidogen"/>
</dbReference>
<organism evidence="11 12">
    <name type="scientific">Pogonophryne albipinna</name>
    <dbReference type="NCBI Taxonomy" id="1090488"/>
    <lineage>
        <taxon>Eukaryota</taxon>
        <taxon>Metazoa</taxon>
        <taxon>Chordata</taxon>
        <taxon>Craniata</taxon>
        <taxon>Vertebrata</taxon>
        <taxon>Euteleostomi</taxon>
        <taxon>Actinopterygii</taxon>
        <taxon>Neopterygii</taxon>
        <taxon>Teleostei</taxon>
        <taxon>Neoteleostei</taxon>
        <taxon>Acanthomorphata</taxon>
        <taxon>Eupercaria</taxon>
        <taxon>Perciformes</taxon>
        <taxon>Notothenioidei</taxon>
        <taxon>Pogonophryne</taxon>
    </lineage>
</organism>
<dbReference type="PROSITE" id="PS01186">
    <property type="entry name" value="EGF_2"/>
    <property type="match status" value="4"/>
</dbReference>
<dbReference type="Pfam" id="PF00058">
    <property type="entry name" value="Ldl_recept_b"/>
    <property type="match status" value="4"/>
</dbReference>
<dbReference type="EMBL" id="JAPTMU010000003">
    <property type="protein sequence ID" value="KAJ4946215.1"/>
    <property type="molecule type" value="Genomic_DNA"/>
</dbReference>
<evidence type="ECO:0000256" key="1">
    <source>
        <dbReference type="ARBA" id="ARBA00022536"/>
    </source>
</evidence>
<dbReference type="PANTHER" id="PTHR46513:SF5">
    <property type="entry name" value="PRO-EPIDERMAL GROWTH FACTOR"/>
    <property type="match status" value="1"/>
</dbReference>
<evidence type="ECO:0000256" key="3">
    <source>
        <dbReference type="ARBA" id="ARBA00022737"/>
    </source>
</evidence>
<dbReference type="SMART" id="SM00135">
    <property type="entry name" value="LY"/>
    <property type="match status" value="5"/>
</dbReference>
<evidence type="ECO:0000313" key="11">
    <source>
        <dbReference type="EMBL" id="KAJ4946215.1"/>
    </source>
</evidence>
<dbReference type="GO" id="GO:0005509">
    <property type="term" value="F:calcium ion binding"/>
    <property type="evidence" value="ECO:0007669"/>
    <property type="project" value="InterPro"/>
</dbReference>
<feature type="domain" description="EGF-like" evidence="10">
    <location>
        <begin position="658"/>
        <end position="699"/>
    </location>
</feature>
<keyword evidence="12" id="KW-1185">Reference proteome</keyword>
<proteinExistence type="predicted"/>
<dbReference type="GO" id="GO:0008083">
    <property type="term" value="F:growth factor activity"/>
    <property type="evidence" value="ECO:0007669"/>
    <property type="project" value="TreeGrafter"/>
</dbReference>
<dbReference type="InterPro" id="IPR009030">
    <property type="entry name" value="Growth_fac_rcpt_cys_sf"/>
</dbReference>
<dbReference type="InterPro" id="IPR000742">
    <property type="entry name" value="EGF"/>
</dbReference>
<dbReference type="AlphaFoldDB" id="A0AAD6BQ45"/>
<dbReference type="FunFam" id="2.10.25.10:FF:000010">
    <property type="entry name" value="Pro-epidermal growth factor"/>
    <property type="match status" value="1"/>
</dbReference>
<dbReference type="SUPFAM" id="SSF57184">
    <property type="entry name" value="Growth factor receptor domain"/>
    <property type="match status" value="2"/>
</dbReference>
<comment type="caution">
    <text evidence="6">Lacks conserved residue(s) required for the propagation of feature annotation.</text>
</comment>
<dbReference type="Pfam" id="PF12947">
    <property type="entry name" value="EGF_3"/>
    <property type="match status" value="2"/>
</dbReference>
<dbReference type="PANTHER" id="PTHR46513">
    <property type="entry name" value="VITELLOGENIN RECEPTOR-LIKE PROTEIN-RELATED-RELATED"/>
    <property type="match status" value="1"/>
</dbReference>
<feature type="repeat" description="LDL-receptor class B" evidence="7">
    <location>
        <begin position="275"/>
        <end position="317"/>
    </location>
</feature>
<dbReference type="Proteomes" id="UP001219934">
    <property type="component" value="Unassembled WGS sequence"/>
</dbReference>
<dbReference type="SMART" id="SM00179">
    <property type="entry name" value="EGF_CA"/>
    <property type="match status" value="6"/>
</dbReference>
<name>A0AAD6BQ45_9TELE</name>
<dbReference type="InterPro" id="IPR018097">
    <property type="entry name" value="EGF_Ca-bd_CS"/>
</dbReference>
<keyword evidence="4 6" id="KW-1015">Disulfide bond</keyword>
<evidence type="ECO:0000259" key="10">
    <source>
        <dbReference type="PROSITE" id="PS50026"/>
    </source>
</evidence>
<accession>A0AAD6BQ45</accession>
<dbReference type="Gene3D" id="2.120.10.30">
    <property type="entry name" value="TolB, C-terminal domain"/>
    <property type="match status" value="2"/>
</dbReference>
<feature type="repeat" description="LDL-receptor class B" evidence="7">
    <location>
        <begin position="232"/>
        <end position="274"/>
    </location>
</feature>
<feature type="domain" description="EGF-like" evidence="10">
    <location>
        <begin position="592"/>
        <end position="632"/>
    </location>
</feature>
<keyword evidence="9" id="KW-0812">Transmembrane</keyword>
<dbReference type="InterPro" id="IPR011042">
    <property type="entry name" value="6-blade_b-propeller_TolB-like"/>
</dbReference>
<keyword evidence="9" id="KW-0472">Membrane</keyword>
<feature type="region of interest" description="Disordered" evidence="8">
    <location>
        <begin position="845"/>
        <end position="868"/>
    </location>
</feature>
<dbReference type="InterPro" id="IPR000152">
    <property type="entry name" value="EGF-type_Asp/Asn_hydroxyl_site"/>
</dbReference>
<dbReference type="Gene3D" id="2.10.25.10">
    <property type="entry name" value="Laminin"/>
    <property type="match status" value="7"/>
</dbReference>
<dbReference type="GO" id="GO:0043410">
    <property type="term" value="P:positive regulation of MAPK cascade"/>
    <property type="evidence" value="ECO:0007669"/>
    <property type="project" value="TreeGrafter"/>
</dbReference>
<dbReference type="InterPro" id="IPR000033">
    <property type="entry name" value="LDLR_classB_rpt"/>
</dbReference>
<dbReference type="PROSITE" id="PS00010">
    <property type="entry name" value="ASX_HYDROXYL"/>
    <property type="match status" value="1"/>
</dbReference>
<feature type="domain" description="EGF-like" evidence="10">
    <location>
        <begin position="553"/>
        <end position="591"/>
    </location>
</feature>
<dbReference type="PROSITE" id="PS00022">
    <property type="entry name" value="EGF_1"/>
    <property type="match status" value="1"/>
</dbReference>
<keyword evidence="3" id="KW-0677">Repeat</keyword>
<evidence type="ECO:0000256" key="8">
    <source>
        <dbReference type="SAM" id="MobiDB-lite"/>
    </source>
</evidence>
<dbReference type="PROSITE" id="PS01187">
    <property type="entry name" value="EGF_CA"/>
    <property type="match status" value="2"/>
</dbReference>
<dbReference type="GO" id="GO:0030855">
    <property type="term" value="P:epithelial cell differentiation"/>
    <property type="evidence" value="ECO:0007669"/>
    <property type="project" value="UniProtKB-ARBA"/>
</dbReference>
<dbReference type="GO" id="GO:0008284">
    <property type="term" value="P:positive regulation of cell population proliferation"/>
    <property type="evidence" value="ECO:0007669"/>
    <property type="project" value="TreeGrafter"/>
</dbReference>
<dbReference type="InterPro" id="IPR024731">
    <property type="entry name" value="NELL2-like_EGF"/>
</dbReference>
<feature type="repeat" description="LDL-receptor class B" evidence="7">
    <location>
        <begin position="362"/>
        <end position="403"/>
    </location>
</feature>
<dbReference type="Pfam" id="PF14670">
    <property type="entry name" value="FXa_inhibition"/>
    <property type="match status" value="1"/>
</dbReference>
<feature type="region of interest" description="Disordered" evidence="8">
    <location>
        <begin position="490"/>
        <end position="546"/>
    </location>
</feature>
<keyword evidence="2" id="KW-0732">Signal</keyword>
<feature type="disulfide bond" evidence="6">
    <location>
        <begin position="689"/>
        <end position="698"/>
    </location>
</feature>
<dbReference type="FunFam" id="2.10.25.10:FF:000219">
    <property type="entry name" value="Pro-epidermal growth factor"/>
    <property type="match status" value="1"/>
</dbReference>
<reference evidence="11" key="1">
    <citation type="submission" date="2022-11" db="EMBL/GenBank/DDBJ databases">
        <title>Chromosome-level genome of Pogonophryne albipinna.</title>
        <authorList>
            <person name="Jo E."/>
        </authorList>
    </citation>
    <scope>NUCLEOTIDE SEQUENCE</scope>
    <source>
        <strain evidence="11">SGF0006</strain>
        <tissue evidence="11">Muscle</tissue>
    </source>
</reference>
<dbReference type="CDD" id="cd00054">
    <property type="entry name" value="EGF_CA"/>
    <property type="match status" value="1"/>
</dbReference>
<protein>
    <recommendedName>
        <fullName evidence="10">EGF-like domain-containing protein</fullName>
    </recommendedName>
</protein>
<evidence type="ECO:0000256" key="7">
    <source>
        <dbReference type="PROSITE-ProRule" id="PRU00461"/>
    </source>
</evidence>
<dbReference type="GO" id="GO:0017147">
    <property type="term" value="F:Wnt-protein binding"/>
    <property type="evidence" value="ECO:0007669"/>
    <property type="project" value="TreeGrafter"/>
</dbReference>
<comment type="caution">
    <text evidence="11">The sequence shown here is derived from an EMBL/GenBank/DDBJ whole genome shotgun (WGS) entry which is preliminary data.</text>
</comment>
<feature type="transmembrane region" description="Helical" evidence="9">
    <location>
        <begin position="719"/>
        <end position="742"/>
    </location>
</feature>
<dbReference type="GO" id="GO:0060070">
    <property type="term" value="P:canonical Wnt signaling pathway"/>
    <property type="evidence" value="ECO:0007669"/>
    <property type="project" value="TreeGrafter"/>
</dbReference>
<keyword evidence="5" id="KW-0325">Glycoprotein</keyword>
<dbReference type="FunFam" id="2.120.10.30:FF:000241">
    <property type="entry name" value="Low-density lipoprotein receptor-related protein 6"/>
    <property type="match status" value="1"/>
</dbReference>
<dbReference type="PROSITE" id="PS51120">
    <property type="entry name" value="LDLRB"/>
    <property type="match status" value="4"/>
</dbReference>
<dbReference type="PROSITE" id="PS50026">
    <property type="entry name" value="EGF_3"/>
    <property type="match status" value="3"/>
</dbReference>